<protein>
    <recommendedName>
        <fullName evidence="4">Stress response protein NST1</fullName>
    </recommendedName>
</protein>
<evidence type="ECO:0000313" key="3">
    <source>
        <dbReference type="Proteomes" id="UP000593564"/>
    </source>
</evidence>
<evidence type="ECO:0000256" key="1">
    <source>
        <dbReference type="SAM" id="MobiDB-lite"/>
    </source>
</evidence>
<feature type="compositionally biased region" description="Acidic residues" evidence="1">
    <location>
        <begin position="372"/>
        <end position="383"/>
    </location>
</feature>
<feature type="region of interest" description="Disordered" evidence="1">
    <location>
        <begin position="431"/>
        <end position="558"/>
    </location>
</feature>
<dbReference type="Proteomes" id="UP000593564">
    <property type="component" value="Unassembled WGS sequence"/>
</dbReference>
<reference evidence="3" key="1">
    <citation type="journal article" date="2020" name="Nat. Commun.">
        <title>Genome assembly of wild tea tree DASZ reveals pedigree and selection history of tea varieties.</title>
        <authorList>
            <person name="Zhang W."/>
            <person name="Zhang Y."/>
            <person name="Qiu H."/>
            <person name="Guo Y."/>
            <person name="Wan H."/>
            <person name="Zhang X."/>
            <person name="Scossa F."/>
            <person name="Alseekh S."/>
            <person name="Zhang Q."/>
            <person name="Wang P."/>
            <person name="Xu L."/>
            <person name="Schmidt M.H."/>
            <person name="Jia X."/>
            <person name="Li D."/>
            <person name="Zhu A."/>
            <person name="Guo F."/>
            <person name="Chen W."/>
            <person name="Ni D."/>
            <person name="Usadel B."/>
            <person name="Fernie A.R."/>
            <person name="Wen W."/>
        </authorList>
    </citation>
    <scope>NUCLEOTIDE SEQUENCE [LARGE SCALE GENOMIC DNA]</scope>
    <source>
        <strain evidence="3">cv. G240</strain>
    </source>
</reference>
<dbReference type="PANTHER" id="PTHR16897:SF2">
    <property type="entry name" value="OS03G0226600 PROTEIN"/>
    <property type="match status" value="1"/>
</dbReference>
<evidence type="ECO:0008006" key="4">
    <source>
        <dbReference type="Google" id="ProtNLM"/>
    </source>
</evidence>
<dbReference type="PANTHER" id="PTHR16897">
    <property type="entry name" value="OS10G0105400 PROTEIN"/>
    <property type="match status" value="1"/>
</dbReference>
<comment type="caution">
    <text evidence="2">The sequence shown here is derived from an EMBL/GenBank/DDBJ whole genome shotgun (WGS) entry which is preliminary data.</text>
</comment>
<dbReference type="AlphaFoldDB" id="A0A7J7GPD4"/>
<keyword evidence="3" id="KW-1185">Reference proteome</keyword>
<reference evidence="2 3" key="2">
    <citation type="submission" date="2020-07" db="EMBL/GenBank/DDBJ databases">
        <title>Genome assembly of wild tea tree DASZ reveals pedigree and selection history of tea varieties.</title>
        <authorList>
            <person name="Zhang W."/>
        </authorList>
    </citation>
    <scope>NUCLEOTIDE SEQUENCE [LARGE SCALE GENOMIC DNA]</scope>
    <source>
        <strain evidence="3">cv. G240</strain>
        <tissue evidence="2">Leaf</tissue>
    </source>
</reference>
<dbReference type="EMBL" id="JACBKZ010000010">
    <property type="protein sequence ID" value="KAF5941248.1"/>
    <property type="molecule type" value="Genomic_DNA"/>
</dbReference>
<feature type="compositionally biased region" description="Basic and acidic residues" evidence="1">
    <location>
        <begin position="462"/>
        <end position="473"/>
    </location>
</feature>
<evidence type="ECO:0000313" key="2">
    <source>
        <dbReference type="EMBL" id="KAF5941248.1"/>
    </source>
</evidence>
<sequence length="558" mass="63978">MPGLAQRNDNQFSNGMSSLYSLSCSNGSVATHGFWSKHRGDVSYNHLQKFWSDLSIQARQELLRIDKQTLFEQARMTTVCQDEVQDPSVHPWGGLITTRDGILTLLDCYLYSKSLKGLQDVFDSARARERERELLYPDACGGGGRGWISQGMVGYGRGHGTRETCALHTARLSVDTLVDFWSALGEETRQSLLRMKEEDFIERLMYRFDSKRFCRDCRRNVIREFKELKELKRMRREPCCTNWFCVADTAFQYEVSHDTVQADWHQTFMDNFGTYHHFEWAFGTGEGKSDILEFENVGLSGTVRVDGLDLGGLNSCYITVRAWKLDGRCTELSVKAHALKGQQCVHCRLVVGDGFVTITTGESIRRFFEHAEEAEEEEDDDSMDKDGNELDGECSRPQKHAKSPELAREFLLDAATVIFKEQACSMKLLEEEEKEKREEEERKERRRMKEREKKLRRKERLRGKEKDREKKSSESNQSLDVSDLPREEVSESLDEQPNVFNEELICETGDIPSRPQSPDAQDEKLLNGSFISNMENHFDDGPDGELSSVKDGNSSFAS</sequence>
<feature type="compositionally biased region" description="Basic and acidic residues" evidence="1">
    <location>
        <begin position="384"/>
        <end position="402"/>
    </location>
</feature>
<feature type="region of interest" description="Disordered" evidence="1">
    <location>
        <begin position="372"/>
        <end position="402"/>
    </location>
</feature>
<accession>A0A7J7GPD4</accession>
<proteinExistence type="predicted"/>
<gene>
    <name evidence="2" type="ORF">HYC85_022415</name>
</gene>
<feature type="compositionally biased region" description="Basic and acidic residues" evidence="1">
    <location>
        <begin position="434"/>
        <end position="453"/>
    </location>
</feature>
<name>A0A7J7GPD4_CAMSI</name>
<organism evidence="2 3">
    <name type="scientific">Camellia sinensis</name>
    <name type="common">Tea plant</name>
    <name type="synonym">Thea sinensis</name>
    <dbReference type="NCBI Taxonomy" id="4442"/>
    <lineage>
        <taxon>Eukaryota</taxon>
        <taxon>Viridiplantae</taxon>
        <taxon>Streptophyta</taxon>
        <taxon>Embryophyta</taxon>
        <taxon>Tracheophyta</taxon>
        <taxon>Spermatophyta</taxon>
        <taxon>Magnoliopsida</taxon>
        <taxon>eudicotyledons</taxon>
        <taxon>Gunneridae</taxon>
        <taxon>Pentapetalae</taxon>
        <taxon>asterids</taxon>
        <taxon>Ericales</taxon>
        <taxon>Theaceae</taxon>
        <taxon>Camellia</taxon>
    </lineage>
</organism>